<dbReference type="PANTHER" id="PTHR24305:SF234">
    <property type="entry name" value="CYTOCHROME P450"/>
    <property type="match status" value="1"/>
</dbReference>
<dbReference type="PANTHER" id="PTHR24305">
    <property type="entry name" value="CYTOCHROME P450"/>
    <property type="match status" value="1"/>
</dbReference>
<dbReference type="InterPro" id="IPR050121">
    <property type="entry name" value="Cytochrome_P450_monoxygenase"/>
</dbReference>
<keyword evidence="2" id="KW-0479">Metal-binding</keyword>
<gene>
    <name evidence="4" type="ORF">DL762_007683</name>
</gene>
<dbReference type="Proteomes" id="UP000294003">
    <property type="component" value="Unassembled WGS sequence"/>
</dbReference>
<evidence type="ECO:0000256" key="3">
    <source>
        <dbReference type="ARBA" id="ARBA00023004"/>
    </source>
</evidence>
<evidence type="ECO:0000256" key="1">
    <source>
        <dbReference type="ARBA" id="ARBA00022617"/>
    </source>
</evidence>
<protein>
    <recommendedName>
        <fullName evidence="6">Cytochrome P450</fullName>
    </recommendedName>
</protein>
<dbReference type="EMBL" id="QJNS01000292">
    <property type="protein sequence ID" value="RYO80358.1"/>
    <property type="molecule type" value="Genomic_DNA"/>
</dbReference>
<keyword evidence="1" id="KW-0349">Heme</keyword>
<reference evidence="4 5" key="1">
    <citation type="submission" date="2018-06" db="EMBL/GenBank/DDBJ databases">
        <title>Complete Genomes of Monosporascus.</title>
        <authorList>
            <person name="Robinson A.J."/>
            <person name="Natvig D.O."/>
        </authorList>
    </citation>
    <scope>NUCLEOTIDE SEQUENCE [LARGE SCALE GENOMIC DNA]</scope>
    <source>
        <strain evidence="4 5">CBS 609.92</strain>
    </source>
</reference>
<sequence length="171" mass="19247">MEAIDILLAGSDTTAFTLATSLFYILRDEKVKVKLIETLDEHMPDPDNMLLLKLEKIEYLWACVKESLRIAMPVPGQLPRVVPKGKSPLAVNGQVVPPGTVTGMSAYTMNFDPELWGPDSRFIAHAEVTILLAYLFRDFEMTLHTHRLDPTGLFVSTYKHGVYVKFKHGRS</sequence>
<dbReference type="InterPro" id="IPR001128">
    <property type="entry name" value="Cyt_P450"/>
</dbReference>
<keyword evidence="5" id="KW-1185">Reference proteome</keyword>
<dbReference type="SUPFAM" id="SSF48264">
    <property type="entry name" value="Cytochrome P450"/>
    <property type="match status" value="1"/>
</dbReference>
<evidence type="ECO:0000256" key="2">
    <source>
        <dbReference type="ARBA" id="ARBA00022723"/>
    </source>
</evidence>
<organism evidence="4 5">
    <name type="scientific">Monosporascus cannonballus</name>
    <dbReference type="NCBI Taxonomy" id="155416"/>
    <lineage>
        <taxon>Eukaryota</taxon>
        <taxon>Fungi</taxon>
        <taxon>Dikarya</taxon>
        <taxon>Ascomycota</taxon>
        <taxon>Pezizomycotina</taxon>
        <taxon>Sordariomycetes</taxon>
        <taxon>Xylariomycetidae</taxon>
        <taxon>Xylariales</taxon>
        <taxon>Xylariales incertae sedis</taxon>
        <taxon>Monosporascus</taxon>
    </lineage>
</organism>
<comment type="caution">
    <text evidence="4">The sequence shown here is derived from an EMBL/GenBank/DDBJ whole genome shotgun (WGS) entry which is preliminary data.</text>
</comment>
<dbReference type="InterPro" id="IPR036396">
    <property type="entry name" value="Cyt_P450_sf"/>
</dbReference>
<evidence type="ECO:0000313" key="5">
    <source>
        <dbReference type="Proteomes" id="UP000294003"/>
    </source>
</evidence>
<evidence type="ECO:0008006" key="6">
    <source>
        <dbReference type="Google" id="ProtNLM"/>
    </source>
</evidence>
<keyword evidence="3" id="KW-0408">Iron</keyword>
<accession>A0ABY0H2V2</accession>
<evidence type="ECO:0000313" key="4">
    <source>
        <dbReference type="EMBL" id="RYO80358.1"/>
    </source>
</evidence>
<dbReference type="Gene3D" id="1.10.630.10">
    <property type="entry name" value="Cytochrome P450"/>
    <property type="match status" value="1"/>
</dbReference>
<proteinExistence type="predicted"/>
<name>A0ABY0H2V2_9PEZI</name>
<dbReference type="Pfam" id="PF00067">
    <property type="entry name" value="p450"/>
    <property type="match status" value="1"/>
</dbReference>